<evidence type="ECO:0000256" key="1">
    <source>
        <dbReference type="SAM" id="MobiDB-lite"/>
    </source>
</evidence>
<organism evidence="2 3">
    <name type="scientific">Streptomyces gardneri</name>
    <dbReference type="NCBI Taxonomy" id="66892"/>
    <lineage>
        <taxon>Bacteria</taxon>
        <taxon>Bacillati</taxon>
        <taxon>Actinomycetota</taxon>
        <taxon>Actinomycetes</taxon>
        <taxon>Kitasatosporales</taxon>
        <taxon>Streptomycetaceae</taxon>
        <taxon>Streptomyces</taxon>
    </lineage>
</organism>
<accession>A0A4Y3RJE9</accession>
<protein>
    <submittedName>
        <fullName evidence="2">Uncharacterized protein</fullName>
    </submittedName>
</protein>
<reference evidence="2 3" key="1">
    <citation type="submission" date="2019-06" db="EMBL/GenBank/DDBJ databases">
        <title>Whole genome shotgun sequence of Streptomyces gardneri NBRC 12865.</title>
        <authorList>
            <person name="Hosoyama A."/>
            <person name="Uohara A."/>
            <person name="Ohji S."/>
            <person name="Ichikawa N."/>
        </authorList>
    </citation>
    <scope>NUCLEOTIDE SEQUENCE [LARGE SCALE GENOMIC DNA]</scope>
    <source>
        <strain evidence="2 3">NBRC 12865</strain>
    </source>
</reference>
<proteinExistence type="predicted"/>
<dbReference type="AlphaFoldDB" id="A0A4Y3RJE9"/>
<evidence type="ECO:0000313" key="3">
    <source>
        <dbReference type="Proteomes" id="UP000315226"/>
    </source>
</evidence>
<dbReference type="RefSeq" id="WP_229917609.1">
    <property type="nucleotide sequence ID" value="NZ_BJMN01000014.1"/>
</dbReference>
<feature type="compositionally biased region" description="Basic and acidic residues" evidence="1">
    <location>
        <begin position="71"/>
        <end position="95"/>
    </location>
</feature>
<dbReference type="Proteomes" id="UP000315226">
    <property type="component" value="Unassembled WGS sequence"/>
</dbReference>
<evidence type="ECO:0000313" key="2">
    <source>
        <dbReference type="EMBL" id="GEB56813.1"/>
    </source>
</evidence>
<keyword evidence="3" id="KW-1185">Reference proteome</keyword>
<gene>
    <name evidence="2" type="ORF">SGA01_24180</name>
</gene>
<feature type="compositionally biased region" description="Basic and acidic residues" evidence="1">
    <location>
        <begin position="1"/>
        <end position="18"/>
    </location>
</feature>
<feature type="region of interest" description="Disordered" evidence="1">
    <location>
        <begin position="1"/>
        <end position="115"/>
    </location>
</feature>
<sequence length="290" mass="31054">MPVEPGEHSAHQTSRDDFGTAVFVERQKLGQEPGCEPELLGAGAAAQVSDPLDVFEQSTADPRGRGAGHPGARDDGDLAEDRSRKEPNLLTDRRHQPIGGVCPSERSSGCGESAVRRPAGGVRVIERGGTVSAIAYAAVRFDGSHGEETGMGGNAWTQTGPYQPDLAAAFRQAQDGNLAEDDHGFGGRSIEELWRDPAWHEYIFTGGTGTVLDFPHMIDATDRSDGPFMRPLTDSEVRAWSPSGQPTYEDWDAALDSGRLEFPDGAQGNCTVLYRDGRPASIGYWGVTAD</sequence>
<name>A0A4Y3RJE9_9ACTN</name>
<dbReference type="EMBL" id="BJMN01000014">
    <property type="protein sequence ID" value="GEB56813.1"/>
    <property type="molecule type" value="Genomic_DNA"/>
</dbReference>
<comment type="caution">
    <text evidence="2">The sequence shown here is derived from an EMBL/GenBank/DDBJ whole genome shotgun (WGS) entry which is preliminary data.</text>
</comment>